<proteinExistence type="predicted"/>
<sequence>MTTEVDNYLEHYGVKGMKWGKRSSSSSSSSSEGQPKSKKELRALDRANRKALRAKERKKWDDDITTARGELDGKAQKLAEATKQYKIDKTTMGKVAAKHILRDHEDDFINTWNKANLATTKEANIQLIGAAGAMVLSAVAVGVASR</sequence>
<gene>
    <name evidence="2" type="primary">10</name>
    <name evidence="2" type="ORF">GORDON_10</name>
</gene>
<organism evidence="2 3">
    <name type="scientific">Arthrobacter phage Gordon</name>
    <dbReference type="NCBI Taxonomy" id="1772298"/>
    <lineage>
        <taxon>Viruses</taxon>
        <taxon>Duplodnaviria</taxon>
        <taxon>Heunggongvirae</taxon>
        <taxon>Uroviricota</taxon>
        <taxon>Caudoviricetes</taxon>
        <taxon>Gordonvirus</taxon>
        <taxon>Gordonvirus gordon</taxon>
    </lineage>
</organism>
<dbReference type="GeneID" id="40079352"/>
<accession>A0A0U3TJ29</accession>
<evidence type="ECO:0000313" key="3">
    <source>
        <dbReference type="Proteomes" id="UP000226177"/>
    </source>
</evidence>
<keyword evidence="3" id="KW-1185">Reference proteome</keyword>
<dbReference type="KEGG" id="vg:40079352"/>
<name>A0A0U3TJ29_9CAUD</name>
<dbReference type="Pfam" id="PF23847">
    <property type="entry name" value="DUF7211"/>
    <property type="match status" value="1"/>
</dbReference>
<dbReference type="Proteomes" id="UP000226177">
    <property type="component" value="Segment"/>
</dbReference>
<protein>
    <submittedName>
        <fullName evidence="2">Uncharacterized protein</fullName>
    </submittedName>
</protein>
<evidence type="ECO:0000256" key="1">
    <source>
        <dbReference type="SAM" id="MobiDB-lite"/>
    </source>
</evidence>
<reference evidence="2 3" key="1">
    <citation type="submission" date="2015-11" db="EMBL/GenBank/DDBJ databases">
        <authorList>
            <person name="Schneider V.M."/>
            <person name="Bradley K.W."/>
            <person name="Asai D.J."/>
            <person name="Bowman C.A."/>
            <person name="Russell D.A."/>
            <person name="Pope W.H."/>
            <person name="Jacobs-Sera D."/>
            <person name="Hendrix R.W."/>
            <person name="Hatfull G.F."/>
        </authorList>
    </citation>
    <scope>NUCLEOTIDE SEQUENCE [LARGE SCALE GENOMIC DNA]</scope>
</reference>
<feature type="region of interest" description="Disordered" evidence="1">
    <location>
        <begin position="18"/>
        <end position="59"/>
    </location>
</feature>
<evidence type="ECO:0000313" key="2">
    <source>
        <dbReference type="EMBL" id="ALY08985.1"/>
    </source>
</evidence>
<dbReference type="InterPro" id="IPR055635">
    <property type="entry name" value="DUF7211"/>
</dbReference>
<dbReference type="OrthoDB" id="31926at10239"/>
<feature type="compositionally biased region" description="Basic and acidic residues" evidence="1">
    <location>
        <begin position="35"/>
        <end position="48"/>
    </location>
</feature>
<dbReference type="RefSeq" id="YP_009603471.1">
    <property type="nucleotide sequence ID" value="NC_041952.1"/>
</dbReference>
<dbReference type="EMBL" id="KU160646">
    <property type="protein sequence ID" value="ALY08985.1"/>
    <property type="molecule type" value="Genomic_DNA"/>
</dbReference>